<dbReference type="InterPro" id="IPR016193">
    <property type="entry name" value="Cytidine_deaminase-like"/>
</dbReference>
<organism evidence="2 3">
    <name type="scientific">Brevibacterium paucivorans</name>
    <dbReference type="NCBI Taxonomy" id="170994"/>
    <lineage>
        <taxon>Bacteria</taxon>
        <taxon>Bacillati</taxon>
        <taxon>Actinomycetota</taxon>
        <taxon>Actinomycetes</taxon>
        <taxon>Micrococcales</taxon>
        <taxon>Brevibacteriaceae</taxon>
        <taxon>Brevibacterium</taxon>
    </lineage>
</organism>
<dbReference type="InterPro" id="IPR007374">
    <property type="entry name" value="ASCH_domain"/>
</dbReference>
<dbReference type="PANTHER" id="PTHR42250:SF1">
    <property type="entry name" value="ASCH DOMAIN-CONTAINING PROTEIN"/>
    <property type="match status" value="1"/>
</dbReference>
<dbReference type="PROSITE" id="PS51747">
    <property type="entry name" value="CYT_DCMP_DEAMINASES_2"/>
    <property type="match status" value="1"/>
</dbReference>
<protein>
    <submittedName>
        <fullName evidence="2">Cytidine deaminase</fullName>
    </submittedName>
</protein>
<reference evidence="2 3" key="1">
    <citation type="submission" date="2021-01" db="EMBL/GenBank/DDBJ databases">
        <title>Sequencing the genomes of 1000 actinobacteria strains.</title>
        <authorList>
            <person name="Klenk H.-P."/>
        </authorList>
    </citation>
    <scope>NUCLEOTIDE SEQUENCE [LARGE SCALE GENOMIC DNA]</scope>
    <source>
        <strain evidence="2 3">DSM 13657</strain>
    </source>
</reference>
<proteinExistence type="predicted"/>
<evidence type="ECO:0000313" key="2">
    <source>
        <dbReference type="EMBL" id="MBM7815718.1"/>
    </source>
</evidence>
<dbReference type="Gene3D" id="2.30.130.30">
    <property type="entry name" value="Hypothetical protein"/>
    <property type="match status" value="1"/>
</dbReference>
<feature type="domain" description="CMP/dCMP-type deaminase" evidence="1">
    <location>
        <begin position="1"/>
        <end position="128"/>
    </location>
</feature>
<dbReference type="PANTHER" id="PTHR42250">
    <property type="entry name" value="ASCH DOMAIN-CONTAINING PROTEIN"/>
    <property type="match status" value="1"/>
</dbReference>
<evidence type="ECO:0000313" key="3">
    <source>
        <dbReference type="Proteomes" id="UP000809290"/>
    </source>
</evidence>
<dbReference type="CDD" id="cd06552">
    <property type="entry name" value="ASCH_yqfb_like"/>
    <property type="match status" value="1"/>
</dbReference>
<dbReference type="EMBL" id="JAFBCP010000001">
    <property type="protein sequence ID" value="MBM7815718.1"/>
    <property type="molecule type" value="Genomic_DNA"/>
</dbReference>
<name>A0ABS2SHJ9_9MICO</name>
<dbReference type="CDD" id="cd01283">
    <property type="entry name" value="cytidine_deaminase"/>
    <property type="match status" value="1"/>
</dbReference>
<dbReference type="RefSeq" id="WP_204514613.1">
    <property type="nucleotide sequence ID" value="NZ_JAFBCP010000001.1"/>
</dbReference>
<comment type="caution">
    <text evidence="2">The sequence shown here is derived from an EMBL/GenBank/DDBJ whole genome shotgun (WGS) entry which is preliminary data.</text>
</comment>
<dbReference type="SUPFAM" id="SSF53927">
    <property type="entry name" value="Cytidine deaminase-like"/>
    <property type="match status" value="1"/>
</dbReference>
<evidence type="ECO:0000259" key="1">
    <source>
        <dbReference type="PROSITE" id="PS51747"/>
    </source>
</evidence>
<dbReference type="SMART" id="SM01022">
    <property type="entry name" value="ASCH"/>
    <property type="match status" value="1"/>
</dbReference>
<accession>A0ABS2SHJ9</accession>
<dbReference type="InterPro" id="IPR002125">
    <property type="entry name" value="CMP_dCMP_dom"/>
</dbReference>
<dbReference type="Gene3D" id="3.40.140.10">
    <property type="entry name" value="Cytidine Deaminase, domain 2"/>
    <property type="match status" value="1"/>
</dbReference>
<sequence>MINTALRQLVDAATDHAKQCNDDHDHTVAAALLTRSGRTVLGLNAHHFLGGPCGEISALANHAATCPEDPIDAIVAVYGPTGHVISPCGKCRQVLFDTDPAIDCVVRGSNGLEARSVSELLPHAFDWRAMELPQKVFMWEGYESAIRDGSKRQTIRVDDPFHPGPAQLVFEKESGEVITLDANVTSVVATRRRDLTEEHAQQDGFASLADLHEALDMHYPGLEMENCVDVVSFELSKIAGPDPDPRCWVSKRNSI</sequence>
<dbReference type="Proteomes" id="UP000809290">
    <property type="component" value="Unassembled WGS sequence"/>
</dbReference>
<keyword evidence="3" id="KW-1185">Reference proteome</keyword>
<dbReference type="SUPFAM" id="SSF88697">
    <property type="entry name" value="PUA domain-like"/>
    <property type="match status" value="1"/>
</dbReference>
<gene>
    <name evidence="2" type="ORF">JOE56_000412</name>
</gene>
<dbReference type="Pfam" id="PF04266">
    <property type="entry name" value="ASCH"/>
    <property type="match status" value="1"/>
</dbReference>
<dbReference type="Pfam" id="PF00383">
    <property type="entry name" value="dCMP_cyt_deam_1"/>
    <property type="match status" value="1"/>
</dbReference>
<dbReference type="InterPro" id="IPR015947">
    <property type="entry name" value="PUA-like_sf"/>
</dbReference>